<dbReference type="Gene3D" id="3.40.50.1000">
    <property type="entry name" value="HAD superfamily/HAD-like"/>
    <property type="match status" value="1"/>
</dbReference>
<evidence type="ECO:0000256" key="7">
    <source>
        <dbReference type="ARBA" id="ARBA00031828"/>
    </source>
</evidence>
<keyword evidence="4" id="KW-0479">Metal-binding</keyword>
<evidence type="ECO:0000256" key="6">
    <source>
        <dbReference type="ARBA" id="ARBA00023277"/>
    </source>
</evidence>
<dbReference type="InterPro" id="IPR006543">
    <property type="entry name" value="Histidinol-phos"/>
</dbReference>
<dbReference type="OrthoDB" id="9781367at2"/>
<evidence type="ECO:0000256" key="1">
    <source>
        <dbReference type="ARBA" id="ARBA00004496"/>
    </source>
</evidence>
<accession>A0A367FIP9</accession>
<protein>
    <recommendedName>
        <fullName evidence="7">D,D-heptose 1,7-bisphosphate phosphatase</fullName>
    </recommendedName>
</protein>
<dbReference type="InterPro" id="IPR023214">
    <property type="entry name" value="HAD_sf"/>
</dbReference>
<dbReference type="GO" id="GO:0016791">
    <property type="term" value="F:phosphatase activity"/>
    <property type="evidence" value="ECO:0007669"/>
    <property type="project" value="InterPro"/>
</dbReference>
<dbReference type="GO" id="GO:0005737">
    <property type="term" value="C:cytoplasm"/>
    <property type="evidence" value="ECO:0007669"/>
    <property type="project" value="UniProtKB-SubCell"/>
</dbReference>
<proteinExistence type="inferred from homology"/>
<dbReference type="SUPFAM" id="SSF56784">
    <property type="entry name" value="HAD-like"/>
    <property type="match status" value="1"/>
</dbReference>
<dbReference type="InterPro" id="IPR006549">
    <property type="entry name" value="HAD-SF_hydro_IIIA"/>
</dbReference>
<dbReference type="GO" id="GO:0046872">
    <property type="term" value="F:metal ion binding"/>
    <property type="evidence" value="ECO:0007669"/>
    <property type="project" value="UniProtKB-KW"/>
</dbReference>
<comment type="subcellular location">
    <subcellularLocation>
        <location evidence="1">Cytoplasm</location>
    </subcellularLocation>
</comment>
<organism evidence="9 10">
    <name type="scientific">Sphaerisporangium album</name>
    <dbReference type="NCBI Taxonomy" id="509200"/>
    <lineage>
        <taxon>Bacteria</taxon>
        <taxon>Bacillati</taxon>
        <taxon>Actinomycetota</taxon>
        <taxon>Actinomycetes</taxon>
        <taxon>Streptosporangiales</taxon>
        <taxon>Streptosporangiaceae</taxon>
        <taxon>Sphaerisporangium</taxon>
    </lineage>
</organism>
<comment type="similarity">
    <text evidence="2">Belongs to the GmhB family.</text>
</comment>
<keyword evidence="5 9" id="KW-0378">Hydrolase</keyword>
<feature type="compositionally biased region" description="Basic and acidic residues" evidence="8">
    <location>
        <begin position="224"/>
        <end position="237"/>
    </location>
</feature>
<feature type="region of interest" description="Disordered" evidence="8">
    <location>
        <begin position="184"/>
        <end position="237"/>
    </location>
</feature>
<evidence type="ECO:0000256" key="2">
    <source>
        <dbReference type="ARBA" id="ARBA00005628"/>
    </source>
</evidence>
<dbReference type="EMBL" id="QOIL01000008">
    <property type="protein sequence ID" value="RCG30258.1"/>
    <property type="molecule type" value="Genomic_DNA"/>
</dbReference>
<dbReference type="InterPro" id="IPR004446">
    <property type="entry name" value="Heptose_bisP_phosphatase"/>
</dbReference>
<name>A0A367FIP9_9ACTN</name>
<evidence type="ECO:0000256" key="8">
    <source>
        <dbReference type="SAM" id="MobiDB-lite"/>
    </source>
</evidence>
<dbReference type="Proteomes" id="UP000253094">
    <property type="component" value="Unassembled WGS sequence"/>
</dbReference>
<evidence type="ECO:0000256" key="3">
    <source>
        <dbReference type="ARBA" id="ARBA00022490"/>
    </source>
</evidence>
<evidence type="ECO:0000313" key="10">
    <source>
        <dbReference type="Proteomes" id="UP000253094"/>
    </source>
</evidence>
<keyword evidence="6" id="KW-0119">Carbohydrate metabolism</keyword>
<dbReference type="NCBIfam" id="TIGR01656">
    <property type="entry name" value="Histidinol-ppas"/>
    <property type="match status" value="1"/>
</dbReference>
<sequence>MTAAVLFDRDGTLVIDVPYNADPGRVTPMPGVRAALDRLRAASIPIGVVSNQAGVARGLITPAALDAVNARVEELLGPFDIWAVCPHDDEDGCGCRKPAPGLILRAAGVLGVTPRDCVVIGDIGSDMEAARAAGARGILVPTPQTLPAETAAARETAPDLGTAVDMALAGHCVEPPPIRRRFLTPGAHSFRPARDDTPALRVRGPRAAPHEVIPARRRYARRPPASEDRPREAGDPT</sequence>
<reference evidence="9 10" key="1">
    <citation type="submission" date="2018-06" db="EMBL/GenBank/DDBJ databases">
        <title>Sphaerisporangium craniellae sp. nov., isolated from a marine sponge in the South China Sea.</title>
        <authorList>
            <person name="Li L."/>
        </authorList>
    </citation>
    <scope>NUCLEOTIDE SEQUENCE [LARGE SCALE GENOMIC DNA]</scope>
    <source>
        <strain evidence="9 10">CCTCC AA 208026</strain>
    </source>
</reference>
<dbReference type="PANTHER" id="PTHR42891">
    <property type="entry name" value="D-GLYCERO-BETA-D-MANNO-HEPTOSE-1,7-BISPHOSPHATE 7-PHOSPHATASE"/>
    <property type="match status" value="1"/>
</dbReference>
<dbReference type="AlphaFoldDB" id="A0A367FIP9"/>
<dbReference type="Pfam" id="PF13242">
    <property type="entry name" value="Hydrolase_like"/>
    <property type="match status" value="1"/>
</dbReference>
<dbReference type="InterPro" id="IPR036412">
    <property type="entry name" value="HAD-like_sf"/>
</dbReference>
<dbReference type="NCBIfam" id="TIGR01662">
    <property type="entry name" value="HAD-SF-IIIA"/>
    <property type="match status" value="1"/>
</dbReference>
<evidence type="ECO:0000256" key="5">
    <source>
        <dbReference type="ARBA" id="ARBA00022801"/>
    </source>
</evidence>
<keyword evidence="3" id="KW-0963">Cytoplasm</keyword>
<dbReference type="PANTHER" id="PTHR42891:SF1">
    <property type="entry name" value="D-GLYCERO-BETA-D-MANNO-HEPTOSE-1,7-BISPHOSPHATE 7-PHOSPHATASE"/>
    <property type="match status" value="1"/>
</dbReference>
<evidence type="ECO:0000256" key="4">
    <source>
        <dbReference type="ARBA" id="ARBA00022723"/>
    </source>
</evidence>
<keyword evidence="10" id="KW-1185">Reference proteome</keyword>
<evidence type="ECO:0000313" key="9">
    <source>
        <dbReference type="EMBL" id="RCG30258.1"/>
    </source>
</evidence>
<gene>
    <name evidence="9" type="ORF">DQ384_16070</name>
</gene>
<comment type="caution">
    <text evidence="9">The sequence shown here is derived from an EMBL/GenBank/DDBJ whole genome shotgun (WGS) entry which is preliminary data.</text>
</comment>
<dbReference type="GO" id="GO:0005975">
    <property type="term" value="P:carbohydrate metabolic process"/>
    <property type="evidence" value="ECO:0007669"/>
    <property type="project" value="InterPro"/>
</dbReference>